<dbReference type="AlphaFoldDB" id="A0A7N0T5Y4"/>
<dbReference type="Gramene" id="Kaladp0024s0216.1.v1.1">
    <property type="protein sequence ID" value="Kaladp0024s0216.1.v1.1.CDS.1"/>
    <property type="gene ID" value="Kaladp0024s0216.v1.1"/>
</dbReference>
<dbReference type="Proteomes" id="UP000594263">
    <property type="component" value="Unplaced"/>
</dbReference>
<name>A0A7N0T5Y4_KALFE</name>
<keyword evidence="2" id="KW-1185">Reference proteome</keyword>
<evidence type="ECO:0000313" key="2">
    <source>
        <dbReference type="Proteomes" id="UP000594263"/>
    </source>
</evidence>
<protein>
    <submittedName>
        <fullName evidence="1">Uncharacterized protein</fullName>
    </submittedName>
</protein>
<evidence type="ECO:0000313" key="1">
    <source>
        <dbReference type="EnsemblPlants" id="Kaladp0024s0216.1.v1.1.CDS.1"/>
    </source>
</evidence>
<dbReference type="InterPro" id="IPR032675">
    <property type="entry name" value="LRR_dom_sf"/>
</dbReference>
<accession>A0A7N0T5Y4</accession>
<dbReference type="EnsemblPlants" id="Kaladp0024s0216.1.v1.1">
    <property type="protein sequence ID" value="Kaladp0024s0216.1.v1.1.CDS.1"/>
    <property type="gene ID" value="Kaladp0024s0216.v1.1"/>
</dbReference>
<dbReference type="Gene3D" id="3.80.10.10">
    <property type="entry name" value="Ribonuclease Inhibitor"/>
    <property type="match status" value="1"/>
</dbReference>
<proteinExistence type="predicted"/>
<reference evidence="1" key="1">
    <citation type="submission" date="2021-01" db="UniProtKB">
        <authorList>
            <consortium name="EnsemblPlants"/>
        </authorList>
    </citation>
    <scope>IDENTIFICATION</scope>
</reference>
<organism evidence="1 2">
    <name type="scientific">Kalanchoe fedtschenkoi</name>
    <name type="common">Lavender scallops</name>
    <name type="synonym">South American air plant</name>
    <dbReference type="NCBI Taxonomy" id="63787"/>
    <lineage>
        <taxon>Eukaryota</taxon>
        <taxon>Viridiplantae</taxon>
        <taxon>Streptophyta</taxon>
        <taxon>Embryophyta</taxon>
        <taxon>Tracheophyta</taxon>
        <taxon>Spermatophyta</taxon>
        <taxon>Magnoliopsida</taxon>
        <taxon>eudicotyledons</taxon>
        <taxon>Gunneridae</taxon>
        <taxon>Pentapetalae</taxon>
        <taxon>Saxifragales</taxon>
        <taxon>Crassulaceae</taxon>
        <taxon>Kalanchoe</taxon>
    </lineage>
</organism>
<sequence length="107" mass="11761">MQSHASCSVRNQRGRRRSAEVIDGSIPPFNQDSLAVFNVSSNNLDGQIPGTSALRRFSKSSFDKITQACVVVSWGSRALLLLRLPRIEDRHRMAVVVTRNSSHGALA</sequence>